<keyword evidence="2" id="KW-1185">Reference proteome</keyword>
<feature type="non-terminal residue" evidence="1">
    <location>
        <position position="1"/>
    </location>
</feature>
<gene>
    <name evidence="1" type="ORF">GMARGA_LOCUS34030</name>
</gene>
<organism evidence="1 2">
    <name type="scientific">Gigaspora margarita</name>
    <dbReference type="NCBI Taxonomy" id="4874"/>
    <lineage>
        <taxon>Eukaryota</taxon>
        <taxon>Fungi</taxon>
        <taxon>Fungi incertae sedis</taxon>
        <taxon>Mucoromycota</taxon>
        <taxon>Glomeromycotina</taxon>
        <taxon>Glomeromycetes</taxon>
        <taxon>Diversisporales</taxon>
        <taxon>Gigasporaceae</taxon>
        <taxon>Gigaspora</taxon>
    </lineage>
</organism>
<dbReference type="Proteomes" id="UP000789901">
    <property type="component" value="Unassembled WGS sequence"/>
</dbReference>
<comment type="caution">
    <text evidence="1">The sequence shown here is derived from an EMBL/GenBank/DDBJ whole genome shotgun (WGS) entry which is preliminary data.</text>
</comment>
<proteinExistence type="predicted"/>
<accession>A0ABN7WQW0</accession>
<evidence type="ECO:0000313" key="2">
    <source>
        <dbReference type="Proteomes" id="UP000789901"/>
    </source>
</evidence>
<name>A0ABN7WQW0_GIGMA</name>
<sequence length="99" mass="11744">NLMESLTRAEILDLYFVTCSDHKATSTILWLNPQIFGSIVAVKKNRKHYRMVYLYDQATTENWKDFRLVLDKRLQKEKATLNKLSCTNISKNRKENYQV</sequence>
<evidence type="ECO:0000313" key="1">
    <source>
        <dbReference type="EMBL" id="CAG8838547.1"/>
    </source>
</evidence>
<reference evidence="1 2" key="1">
    <citation type="submission" date="2021-06" db="EMBL/GenBank/DDBJ databases">
        <authorList>
            <person name="Kallberg Y."/>
            <person name="Tangrot J."/>
            <person name="Rosling A."/>
        </authorList>
    </citation>
    <scope>NUCLEOTIDE SEQUENCE [LARGE SCALE GENOMIC DNA]</scope>
    <source>
        <strain evidence="1 2">120-4 pot B 10/14</strain>
    </source>
</reference>
<dbReference type="EMBL" id="CAJVQB010058349">
    <property type="protein sequence ID" value="CAG8838547.1"/>
    <property type="molecule type" value="Genomic_DNA"/>
</dbReference>
<protein>
    <submittedName>
        <fullName evidence="1">24307_t:CDS:1</fullName>
    </submittedName>
</protein>